<reference evidence="2" key="2">
    <citation type="submission" date="2011-01" db="EMBL/GenBank/DDBJ databases">
        <title>The complete genome of Deinococcus maricopensis DSM 21211.</title>
        <authorList>
            <consortium name="US DOE Joint Genome Institute (JGI-PGF)"/>
            <person name="Lucas S."/>
            <person name="Copeland A."/>
            <person name="Lapidus A."/>
            <person name="Goodwin L."/>
            <person name="Pitluck S."/>
            <person name="Kyrpides N."/>
            <person name="Mavromatis K."/>
            <person name="Pagani I."/>
            <person name="Ivanova N."/>
            <person name="Ovchinnikova G."/>
            <person name="Zeytun A."/>
            <person name="Detter J.C."/>
            <person name="Han C."/>
            <person name="Land M."/>
            <person name="Hauser L."/>
            <person name="Markowitz V."/>
            <person name="Cheng J.-F."/>
            <person name="Hugenholtz P."/>
            <person name="Woyke T."/>
            <person name="Wu D."/>
            <person name="Pukall R."/>
            <person name="Gehrich-Schroeter G."/>
            <person name="Brambilla E."/>
            <person name="Klenk H.-P."/>
            <person name="Eisen J.A."/>
        </authorList>
    </citation>
    <scope>NUCLEOTIDE SEQUENCE [LARGE SCALE GENOMIC DNA]</scope>
    <source>
        <strain evidence="2">DSM 21211 / LMG 22137 / NRRL B-23946 / LB-34</strain>
    </source>
</reference>
<dbReference type="KEGG" id="dmr:Deima_1208"/>
<name>E8U720_DEIML</name>
<dbReference type="Proteomes" id="UP000008635">
    <property type="component" value="Chromosome"/>
</dbReference>
<dbReference type="HOGENOM" id="CLU_182110_0_0_0"/>
<protein>
    <submittedName>
        <fullName evidence="1">Uncharacterized protein</fullName>
    </submittedName>
</protein>
<dbReference type="OrthoDB" id="69154at2"/>
<sequence>MFFKRTPKNPYVKQDDQNTFRVRLRTARHGDPIEVRFTKSAHIGIDDDGTYVFRKGFVSDPHFDRGELTVRFDRKYNVTSADADGAELLPISDWA</sequence>
<keyword evidence="2" id="KW-1185">Reference proteome</keyword>
<dbReference type="STRING" id="709986.Deima_1208"/>
<dbReference type="AlphaFoldDB" id="E8U720"/>
<evidence type="ECO:0000313" key="2">
    <source>
        <dbReference type="Proteomes" id="UP000008635"/>
    </source>
</evidence>
<dbReference type="RefSeq" id="WP_013556364.1">
    <property type="nucleotide sequence ID" value="NC_014958.1"/>
</dbReference>
<dbReference type="EMBL" id="CP002454">
    <property type="protein sequence ID" value="ADV66859.1"/>
    <property type="molecule type" value="Genomic_DNA"/>
</dbReference>
<reference evidence="1 2" key="1">
    <citation type="journal article" date="2011" name="Stand. Genomic Sci.">
        <title>Complete genome sequence of Deinococcus maricopensis type strain (LB-34).</title>
        <authorList>
            <person name="Pukall R."/>
            <person name="Zeytun A."/>
            <person name="Lucas S."/>
            <person name="Lapidus A."/>
            <person name="Hammon N."/>
            <person name="Deshpande S."/>
            <person name="Nolan M."/>
            <person name="Cheng J.F."/>
            <person name="Pitluck S."/>
            <person name="Liolios K."/>
            <person name="Pagani I."/>
            <person name="Mikhailova N."/>
            <person name="Ivanova N."/>
            <person name="Mavromatis K."/>
            <person name="Pati A."/>
            <person name="Tapia R."/>
            <person name="Han C."/>
            <person name="Goodwin L."/>
            <person name="Chen A."/>
            <person name="Palaniappan K."/>
            <person name="Land M."/>
            <person name="Hauser L."/>
            <person name="Chang Y.J."/>
            <person name="Jeffries C.D."/>
            <person name="Brambilla E.M."/>
            <person name="Rohde M."/>
            <person name="Goker M."/>
            <person name="Detter J.C."/>
            <person name="Woyke T."/>
            <person name="Bristow J."/>
            <person name="Eisen J.A."/>
            <person name="Markowitz V."/>
            <person name="Hugenholtz P."/>
            <person name="Kyrpides N.C."/>
            <person name="Klenk H.P."/>
        </authorList>
    </citation>
    <scope>NUCLEOTIDE SEQUENCE [LARGE SCALE GENOMIC DNA]</scope>
    <source>
        <strain evidence="2">DSM 21211 / LMG 22137 / NRRL B-23946 / LB-34</strain>
    </source>
</reference>
<dbReference type="eggNOG" id="ENOG5032T0I">
    <property type="taxonomic scope" value="Bacteria"/>
</dbReference>
<gene>
    <name evidence="1" type="ordered locus">Deima_1208</name>
</gene>
<evidence type="ECO:0000313" key="1">
    <source>
        <dbReference type="EMBL" id="ADV66859.1"/>
    </source>
</evidence>
<organism evidence="1 2">
    <name type="scientific">Deinococcus maricopensis (strain DSM 21211 / LMG 22137 / NRRL B-23946 / LB-34)</name>
    <dbReference type="NCBI Taxonomy" id="709986"/>
    <lineage>
        <taxon>Bacteria</taxon>
        <taxon>Thermotogati</taxon>
        <taxon>Deinococcota</taxon>
        <taxon>Deinococci</taxon>
        <taxon>Deinococcales</taxon>
        <taxon>Deinococcaceae</taxon>
        <taxon>Deinococcus</taxon>
    </lineage>
</organism>
<accession>E8U720</accession>
<proteinExistence type="predicted"/>